<gene>
    <name evidence="2" type="ORF">B0T14DRAFT_182821</name>
</gene>
<accession>A0AA39WXM8</accession>
<sequence>MRQCWSPRVPKGRAGQHGACSEQMGKWGDFRGYIARDLHGWFGAKRQPGLEEALRRAQDGDSILTDDGRQGHPGKAQIRRSSPTPGPLGRLKQALVKGKPRTGLMTGGSAESCLTRPSSRIRNAITRQSGRGMQSTWIQAACRGFFGTGLVEQRQRSLVQKTALLSSFMPCPDTNSVACAAPFTVGYCSALWNAESSAKELSSQRREVPTQPGTGHDVGFGVGVPDAVLCAGDKNPRPTHRMGFGLVRS</sequence>
<protein>
    <submittedName>
        <fullName evidence="2">Uncharacterized protein</fullName>
    </submittedName>
</protein>
<feature type="region of interest" description="Disordered" evidence="1">
    <location>
        <begin position="61"/>
        <end position="91"/>
    </location>
</feature>
<reference evidence="2" key="1">
    <citation type="submission" date="2023-06" db="EMBL/GenBank/DDBJ databases">
        <title>Genome-scale phylogeny and comparative genomics of the fungal order Sordariales.</title>
        <authorList>
            <consortium name="Lawrence Berkeley National Laboratory"/>
            <person name="Hensen N."/>
            <person name="Bonometti L."/>
            <person name="Westerberg I."/>
            <person name="Brannstrom I.O."/>
            <person name="Guillou S."/>
            <person name="Cros-Aarteil S."/>
            <person name="Calhoun S."/>
            <person name="Haridas S."/>
            <person name="Kuo A."/>
            <person name="Mondo S."/>
            <person name="Pangilinan J."/>
            <person name="Riley R."/>
            <person name="Labutti K."/>
            <person name="Andreopoulos B."/>
            <person name="Lipzen A."/>
            <person name="Chen C."/>
            <person name="Yanf M."/>
            <person name="Daum C."/>
            <person name="Ng V."/>
            <person name="Clum A."/>
            <person name="Steindorff A."/>
            <person name="Ohm R."/>
            <person name="Martin F."/>
            <person name="Silar P."/>
            <person name="Natvig D."/>
            <person name="Lalanne C."/>
            <person name="Gautier V."/>
            <person name="Ament-Velasquez S.L."/>
            <person name="Kruys A."/>
            <person name="Hutchinson M.I."/>
            <person name="Powell A.J."/>
            <person name="Barry K."/>
            <person name="Miller A.N."/>
            <person name="Grigoriev I.V."/>
            <person name="Debuchy R."/>
            <person name="Gladieux P."/>
            <person name="Thoren M.H."/>
            <person name="Johannesson H."/>
        </authorList>
    </citation>
    <scope>NUCLEOTIDE SEQUENCE</scope>
    <source>
        <strain evidence="2">CBS 606.72</strain>
    </source>
</reference>
<keyword evidence="3" id="KW-1185">Reference proteome</keyword>
<evidence type="ECO:0000313" key="3">
    <source>
        <dbReference type="Proteomes" id="UP001175000"/>
    </source>
</evidence>
<dbReference type="Proteomes" id="UP001175000">
    <property type="component" value="Unassembled WGS sequence"/>
</dbReference>
<evidence type="ECO:0000256" key="1">
    <source>
        <dbReference type="SAM" id="MobiDB-lite"/>
    </source>
</evidence>
<evidence type="ECO:0000313" key="2">
    <source>
        <dbReference type="EMBL" id="KAK0623533.1"/>
    </source>
</evidence>
<dbReference type="EMBL" id="JAULSU010000003">
    <property type="protein sequence ID" value="KAK0623533.1"/>
    <property type="molecule type" value="Genomic_DNA"/>
</dbReference>
<feature type="region of interest" description="Disordered" evidence="1">
    <location>
        <begin position="1"/>
        <end position="20"/>
    </location>
</feature>
<dbReference type="AlphaFoldDB" id="A0AA39WXM8"/>
<name>A0AA39WXM8_9PEZI</name>
<comment type="caution">
    <text evidence="2">The sequence shown here is derived from an EMBL/GenBank/DDBJ whole genome shotgun (WGS) entry which is preliminary data.</text>
</comment>
<organism evidence="2 3">
    <name type="scientific">Immersiella caudata</name>
    <dbReference type="NCBI Taxonomy" id="314043"/>
    <lineage>
        <taxon>Eukaryota</taxon>
        <taxon>Fungi</taxon>
        <taxon>Dikarya</taxon>
        <taxon>Ascomycota</taxon>
        <taxon>Pezizomycotina</taxon>
        <taxon>Sordariomycetes</taxon>
        <taxon>Sordariomycetidae</taxon>
        <taxon>Sordariales</taxon>
        <taxon>Lasiosphaeriaceae</taxon>
        <taxon>Immersiella</taxon>
    </lineage>
</organism>
<proteinExistence type="predicted"/>